<protein>
    <submittedName>
        <fullName evidence="1">Putative membrane protein</fullName>
    </submittedName>
</protein>
<comment type="caution">
    <text evidence="1">The sequence shown here is derived from an EMBL/GenBank/DDBJ whole genome shotgun (WGS) entry which is preliminary data.</text>
</comment>
<dbReference type="EMBL" id="AJSR01002796">
    <property type="protein sequence ID" value="EKM27417.1"/>
    <property type="molecule type" value="Genomic_DNA"/>
</dbReference>
<gene>
    <name evidence="1" type="ORF">VCHENC02_0178A</name>
</gene>
<feature type="non-terminal residue" evidence="1">
    <location>
        <position position="16"/>
    </location>
</feature>
<dbReference type="AlphaFoldDB" id="A0A454CN69"/>
<accession>A0A454CN69</accession>
<name>A0A454CN69_VIBHA</name>
<dbReference type="Proteomes" id="UP000008367">
    <property type="component" value="Unassembled WGS sequence"/>
</dbReference>
<reference evidence="1 2" key="1">
    <citation type="submission" date="2012-10" db="EMBL/GenBank/DDBJ databases">
        <title>Genome sequence of Vibrio Cholerae HENC-02.</title>
        <authorList>
            <person name="Eppinger M."/>
            <person name="Hasan N.A."/>
            <person name="Sengamalay N."/>
            <person name="Hine E."/>
            <person name="Su Q."/>
            <person name="Daugherty S.C."/>
            <person name="Young S."/>
            <person name="Sadzewicz L."/>
            <person name="Tallon L."/>
            <person name="Cebula T.A."/>
            <person name="Ravel J."/>
            <person name="Colwell R.R."/>
        </authorList>
    </citation>
    <scope>NUCLEOTIDE SEQUENCE [LARGE SCALE GENOMIC DNA]</scope>
    <source>
        <strain evidence="1 2">HENC-02</strain>
    </source>
</reference>
<proteinExistence type="predicted"/>
<evidence type="ECO:0000313" key="1">
    <source>
        <dbReference type="EMBL" id="EKM27417.1"/>
    </source>
</evidence>
<organism evidence="1 2">
    <name type="scientific">Vibrio harveyi</name>
    <name type="common">Beneckea harveyi</name>
    <dbReference type="NCBI Taxonomy" id="669"/>
    <lineage>
        <taxon>Bacteria</taxon>
        <taxon>Pseudomonadati</taxon>
        <taxon>Pseudomonadota</taxon>
        <taxon>Gammaproteobacteria</taxon>
        <taxon>Vibrionales</taxon>
        <taxon>Vibrionaceae</taxon>
        <taxon>Vibrio</taxon>
    </lineage>
</organism>
<sequence length="16" mass="1895">MLIIIRLDLTITGYIF</sequence>
<evidence type="ECO:0000313" key="2">
    <source>
        <dbReference type="Proteomes" id="UP000008367"/>
    </source>
</evidence>